<keyword evidence="12" id="KW-0902">Two-component regulatory system</keyword>
<evidence type="ECO:0000256" key="1">
    <source>
        <dbReference type="ARBA" id="ARBA00000085"/>
    </source>
</evidence>
<dbReference type="SUPFAM" id="SSF52172">
    <property type="entry name" value="CheY-like"/>
    <property type="match status" value="1"/>
</dbReference>
<dbReference type="CDD" id="cd00082">
    <property type="entry name" value="HisKA"/>
    <property type="match status" value="1"/>
</dbReference>
<evidence type="ECO:0000256" key="9">
    <source>
        <dbReference type="ARBA" id="ARBA00022777"/>
    </source>
</evidence>
<evidence type="ECO:0000256" key="5">
    <source>
        <dbReference type="ARBA" id="ARBA00022519"/>
    </source>
</evidence>
<dbReference type="Gene3D" id="1.10.287.130">
    <property type="match status" value="1"/>
</dbReference>
<dbReference type="SMART" id="SM00388">
    <property type="entry name" value="HisKA"/>
    <property type="match status" value="1"/>
</dbReference>
<dbReference type="Gene3D" id="1.20.120.160">
    <property type="entry name" value="HPT domain"/>
    <property type="match status" value="1"/>
</dbReference>
<proteinExistence type="predicted"/>
<dbReference type="InterPro" id="IPR004358">
    <property type="entry name" value="Sig_transdc_His_kin-like_C"/>
</dbReference>
<dbReference type="SUPFAM" id="SSF47384">
    <property type="entry name" value="Homodimeric domain of signal transducing histidine kinase"/>
    <property type="match status" value="1"/>
</dbReference>
<name>A0ABZ0AYI1_9BURK</name>
<dbReference type="SMART" id="SM00387">
    <property type="entry name" value="HATPase_c"/>
    <property type="match status" value="1"/>
</dbReference>
<dbReference type="Gene3D" id="3.30.565.10">
    <property type="entry name" value="Histidine kinase-like ATPase, C-terminal domain"/>
    <property type="match status" value="1"/>
</dbReference>
<feature type="domain" description="HPt" evidence="21">
    <location>
        <begin position="700"/>
        <end position="799"/>
    </location>
</feature>
<evidence type="ECO:0000259" key="19">
    <source>
        <dbReference type="PROSITE" id="PS50109"/>
    </source>
</evidence>
<evidence type="ECO:0000256" key="17">
    <source>
        <dbReference type="SAM" id="MobiDB-lite"/>
    </source>
</evidence>
<evidence type="ECO:0000256" key="7">
    <source>
        <dbReference type="ARBA" id="ARBA00022679"/>
    </source>
</evidence>
<dbReference type="InterPro" id="IPR008207">
    <property type="entry name" value="Sig_transdc_His_kin_Hpt_dom"/>
</dbReference>
<comment type="catalytic activity">
    <reaction evidence="1">
        <text>ATP + protein L-histidine = ADP + protein N-phospho-L-histidine.</text>
        <dbReference type="EC" id="2.7.13.3"/>
    </reaction>
</comment>
<dbReference type="InterPro" id="IPR003594">
    <property type="entry name" value="HATPase_dom"/>
</dbReference>
<dbReference type="CDD" id="cd17546">
    <property type="entry name" value="REC_hyHK_CKI1_RcsC-like"/>
    <property type="match status" value="1"/>
</dbReference>
<keyword evidence="7" id="KW-0808">Transferase</keyword>
<evidence type="ECO:0000256" key="18">
    <source>
        <dbReference type="SAM" id="Phobius"/>
    </source>
</evidence>
<keyword evidence="8 18" id="KW-0812">Transmembrane</keyword>
<dbReference type="RefSeq" id="WP_313867376.1">
    <property type="nucleotide sequence ID" value="NZ_CP132507.1"/>
</dbReference>
<keyword evidence="4" id="KW-1003">Cell membrane</keyword>
<evidence type="ECO:0000256" key="6">
    <source>
        <dbReference type="ARBA" id="ARBA00022553"/>
    </source>
</evidence>
<keyword evidence="6 15" id="KW-0597">Phosphoprotein</keyword>
<dbReference type="Gene3D" id="3.40.50.2300">
    <property type="match status" value="1"/>
</dbReference>
<dbReference type="InterPro" id="IPR005467">
    <property type="entry name" value="His_kinase_dom"/>
</dbReference>
<evidence type="ECO:0000256" key="13">
    <source>
        <dbReference type="ARBA" id="ARBA00023136"/>
    </source>
</evidence>
<dbReference type="CDD" id="cd16922">
    <property type="entry name" value="HATPase_EvgS-ArcB-TorS-like"/>
    <property type="match status" value="1"/>
</dbReference>
<keyword evidence="5" id="KW-0997">Cell inner membrane</keyword>
<evidence type="ECO:0000256" key="11">
    <source>
        <dbReference type="ARBA" id="ARBA00022989"/>
    </source>
</evidence>
<dbReference type="Pfam" id="PF00512">
    <property type="entry name" value="HisKA"/>
    <property type="match status" value="1"/>
</dbReference>
<keyword evidence="16" id="KW-0175">Coiled coil</keyword>
<dbReference type="Pfam" id="PF02518">
    <property type="entry name" value="HATPase_c"/>
    <property type="match status" value="1"/>
</dbReference>
<evidence type="ECO:0000256" key="8">
    <source>
        <dbReference type="ARBA" id="ARBA00022692"/>
    </source>
</evidence>
<dbReference type="Proteomes" id="UP001302257">
    <property type="component" value="Chromosome"/>
</dbReference>
<evidence type="ECO:0000256" key="12">
    <source>
        <dbReference type="ARBA" id="ARBA00023012"/>
    </source>
</evidence>
<keyword evidence="10 22" id="KW-0547">Nucleotide-binding</keyword>
<evidence type="ECO:0000256" key="10">
    <source>
        <dbReference type="ARBA" id="ARBA00022840"/>
    </source>
</evidence>
<feature type="region of interest" description="Disordered" evidence="17">
    <location>
        <begin position="644"/>
        <end position="678"/>
    </location>
</feature>
<dbReference type="EMBL" id="CP132507">
    <property type="protein sequence ID" value="WNO04539.1"/>
    <property type="molecule type" value="Genomic_DNA"/>
</dbReference>
<feature type="domain" description="Response regulatory" evidence="20">
    <location>
        <begin position="491"/>
        <end position="608"/>
    </location>
</feature>
<evidence type="ECO:0000256" key="4">
    <source>
        <dbReference type="ARBA" id="ARBA00022475"/>
    </source>
</evidence>
<evidence type="ECO:0000256" key="16">
    <source>
        <dbReference type="SAM" id="Coils"/>
    </source>
</evidence>
<evidence type="ECO:0000259" key="21">
    <source>
        <dbReference type="PROSITE" id="PS50894"/>
    </source>
</evidence>
<dbReference type="InterPro" id="IPR003661">
    <property type="entry name" value="HisK_dim/P_dom"/>
</dbReference>
<dbReference type="PRINTS" id="PR00344">
    <property type="entry name" value="BCTRLSENSOR"/>
</dbReference>
<dbReference type="SUPFAM" id="SSF55874">
    <property type="entry name" value="ATPase domain of HSP90 chaperone/DNA topoisomerase II/histidine kinase"/>
    <property type="match status" value="1"/>
</dbReference>
<evidence type="ECO:0000313" key="23">
    <source>
        <dbReference type="Proteomes" id="UP001302257"/>
    </source>
</evidence>
<feature type="modified residue" description="4-aspartylphosphate" evidence="15">
    <location>
        <position position="540"/>
    </location>
</feature>
<dbReference type="PROSITE" id="PS50110">
    <property type="entry name" value="RESPONSE_REGULATORY"/>
    <property type="match status" value="1"/>
</dbReference>
<evidence type="ECO:0000256" key="15">
    <source>
        <dbReference type="PROSITE-ProRule" id="PRU00169"/>
    </source>
</evidence>
<keyword evidence="13 18" id="KW-0472">Membrane</keyword>
<protein>
    <recommendedName>
        <fullName evidence="3">histidine kinase</fullName>
        <ecNumber evidence="3">2.7.13.3</ecNumber>
    </recommendedName>
</protein>
<dbReference type="PROSITE" id="PS50894">
    <property type="entry name" value="HPT"/>
    <property type="match status" value="1"/>
</dbReference>
<feature type="compositionally biased region" description="Low complexity" evidence="17">
    <location>
        <begin position="649"/>
        <end position="665"/>
    </location>
</feature>
<reference evidence="22 23" key="1">
    <citation type="submission" date="2023-08" db="EMBL/GenBank/DDBJ databases">
        <title>Rhodoferax potami sp. nov. and Rhodoferax mekongensis sp. nov., isolated from the Mekong River in Thailand.</title>
        <authorList>
            <person name="Kitikhun S."/>
            <person name="Charoenyingcharoen P."/>
            <person name="Siriarchawattana P."/>
            <person name="Likhitrattanapisal S."/>
            <person name="Nilsakha T."/>
            <person name="Chanpet A."/>
            <person name="Rattanawaree P."/>
            <person name="Ingsriswang S."/>
        </authorList>
    </citation>
    <scope>NUCLEOTIDE SEQUENCE [LARGE SCALE GENOMIC DNA]</scope>
    <source>
        <strain evidence="22 23">TBRC 17307</strain>
    </source>
</reference>
<dbReference type="InterPro" id="IPR011006">
    <property type="entry name" value="CheY-like_superfamily"/>
</dbReference>
<evidence type="ECO:0000259" key="20">
    <source>
        <dbReference type="PROSITE" id="PS50110"/>
    </source>
</evidence>
<dbReference type="GO" id="GO:0005524">
    <property type="term" value="F:ATP binding"/>
    <property type="evidence" value="ECO:0007669"/>
    <property type="project" value="UniProtKB-KW"/>
</dbReference>
<comment type="subcellular location">
    <subcellularLocation>
        <location evidence="2">Cell inner membrane</location>
        <topology evidence="2">Multi-pass membrane protein</topology>
    </subcellularLocation>
</comment>
<feature type="coiled-coil region" evidence="16">
    <location>
        <begin position="208"/>
        <end position="235"/>
    </location>
</feature>
<organism evidence="22 23">
    <name type="scientific">Rhodoferax mekongensis</name>
    <dbReference type="NCBI Taxonomy" id="3068341"/>
    <lineage>
        <taxon>Bacteria</taxon>
        <taxon>Pseudomonadati</taxon>
        <taxon>Pseudomonadota</taxon>
        <taxon>Betaproteobacteria</taxon>
        <taxon>Burkholderiales</taxon>
        <taxon>Comamonadaceae</taxon>
        <taxon>Rhodoferax</taxon>
    </lineage>
</organism>
<dbReference type="SMART" id="SM00448">
    <property type="entry name" value="REC"/>
    <property type="match status" value="1"/>
</dbReference>
<evidence type="ECO:0000256" key="3">
    <source>
        <dbReference type="ARBA" id="ARBA00012438"/>
    </source>
</evidence>
<accession>A0ABZ0AYI1</accession>
<dbReference type="SUPFAM" id="SSF47226">
    <property type="entry name" value="Histidine-containing phosphotransfer domain, HPT domain"/>
    <property type="match status" value="1"/>
</dbReference>
<dbReference type="PROSITE" id="PS50109">
    <property type="entry name" value="HIS_KIN"/>
    <property type="match status" value="1"/>
</dbReference>
<dbReference type="EC" id="2.7.13.3" evidence="3"/>
<dbReference type="InterPro" id="IPR036641">
    <property type="entry name" value="HPT_dom_sf"/>
</dbReference>
<evidence type="ECO:0000256" key="14">
    <source>
        <dbReference type="PROSITE-ProRule" id="PRU00110"/>
    </source>
</evidence>
<keyword evidence="23" id="KW-1185">Reference proteome</keyword>
<evidence type="ECO:0000256" key="2">
    <source>
        <dbReference type="ARBA" id="ARBA00004429"/>
    </source>
</evidence>
<dbReference type="Pfam" id="PF00072">
    <property type="entry name" value="Response_reg"/>
    <property type="match status" value="1"/>
</dbReference>
<sequence length="799" mass="86191">MLKPTPMHLRRIWLLLATVLSVAIVGFLIVQASNELRDARKRQAEFTESFVPSVFQLEREYLRFAHQVELASHEHGTPNTDALSMALDLVLSRLEVVDKSLAATEFRKTDAYVMAHAELQRVLQQADAAVGKVPQSAQVWAALYKELQALAPAMNALTMRSSLMMSNQQEVALGRSVDSAVAKLRLMAGLLVLLLVSAAVIGVRQGRVERERLRLEQLHEQMRAANEKADAANAGKSQFLANMSHELRTPLNGMLGMLSLLEATPVNAQQDDYIQTANRSAKHLLSLLNDILDASALEAGKMTLKPESVHLPSLVSDVQALMRPVALEKRLVLSVKADKDLPRWVMADGTRVKQIMLNLVSNALKFSEHGTVLVEVFSPSVDGLKIGDDVAVKIRVTDEGMGMSADVLAKLFQRFEQGNASSARRHGGTGLGLEISRNLARRMGGDIEVSSVEGKGSVFTAILCLPLSNPPSEQTTDAVTARREPGTPGLNLVVAEDNAINRKYMSALLGNMGHSVRFAEHGGIALQEIQREMPDLVLMDLHMPEVDGLQATEAIRQLPAPFCELPIIALTADVFEESKDRVTAAGMDGFLSKPVNVHELEKLLVRRFGLRGASLAMPAAKAAAKVQPAAAAAPAAAPQAADIATPMQAEASSTASAPVAEEAVPAPAPAPRQPRRRFRPGDVAEHLNMAMIGELCVGVTLQGYQSLLDGAMRTDAHCYSDLLAALEQNNTGDLLELGHSFKGVTASLGLAALSRLALTIEKQGHGFSADECKQHAESLRECWNTTHAICARMGLIVSS</sequence>
<keyword evidence="9" id="KW-0418">Kinase</keyword>
<feature type="modified residue" description="Phosphohistidine" evidence="14">
    <location>
        <position position="739"/>
    </location>
</feature>
<dbReference type="Pfam" id="PF01627">
    <property type="entry name" value="Hpt"/>
    <property type="match status" value="1"/>
</dbReference>
<gene>
    <name evidence="22" type="ORF">RAN89_16850</name>
</gene>
<feature type="domain" description="Histidine kinase" evidence="19">
    <location>
        <begin position="242"/>
        <end position="467"/>
    </location>
</feature>
<dbReference type="InterPro" id="IPR036890">
    <property type="entry name" value="HATPase_C_sf"/>
</dbReference>
<keyword evidence="10 22" id="KW-0067">ATP-binding</keyword>
<dbReference type="PANTHER" id="PTHR43047">
    <property type="entry name" value="TWO-COMPONENT HISTIDINE PROTEIN KINASE"/>
    <property type="match status" value="1"/>
</dbReference>
<dbReference type="InterPro" id="IPR036097">
    <property type="entry name" value="HisK_dim/P_sf"/>
</dbReference>
<evidence type="ECO:0000313" key="22">
    <source>
        <dbReference type="EMBL" id="WNO04539.1"/>
    </source>
</evidence>
<keyword evidence="11 18" id="KW-1133">Transmembrane helix</keyword>
<dbReference type="InterPro" id="IPR001789">
    <property type="entry name" value="Sig_transdc_resp-reg_receiver"/>
</dbReference>
<feature type="transmembrane region" description="Helical" evidence="18">
    <location>
        <begin position="12"/>
        <end position="32"/>
    </location>
</feature>